<feature type="region of interest" description="Disordered" evidence="6">
    <location>
        <begin position="678"/>
        <end position="698"/>
    </location>
</feature>
<keyword evidence="5" id="KW-0325">Glycoprotein</keyword>
<dbReference type="InterPro" id="IPR036116">
    <property type="entry name" value="FN3_sf"/>
</dbReference>
<keyword evidence="1" id="KW-0732">Signal</keyword>
<dbReference type="InterPro" id="IPR013783">
    <property type="entry name" value="Ig-like_fold"/>
</dbReference>
<accession>A0A8J6LFN4</accession>
<dbReference type="PANTHER" id="PTHR23036:SF151">
    <property type="entry name" value="FIBRONECTIN TYPE-III DOMAIN-CONTAINING PROTEIN"/>
    <property type="match status" value="1"/>
</dbReference>
<dbReference type="AlphaFoldDB" id="A0A8J6LFN4"/>
<dbReference type="GO" id="GO:0043235">
    <property type="term" value="C:receptor complex"/>
    <property type="evidence" value="ECO:0007669"/>
    <property type="project" value="TreeGrafter"/>
</dbReference>
<dbReference type="PROSITE" id="PS50853">
    <property type="entry name" value="FN3"/>
    <property type="match status" value="2"/>
</dbReference>
<evidence type="ECO:0000313" key="9">
    <source>
        <dbReference type="Proteomes" id="UP000719412"/>
    </source>
</evidence>
<name>A0A8J6LFN4_TENMO</name>
<dbReference type="Gene3D" id="2.60.40.10">
    <property type="entry name" value="Immunoglobulins"/>
    <property type="match status" value="2"/>
</dbReference>
<feature type="compositionally biased region" description="Basic and acidic residues" evidence="6">
    <location>
        <begin position="487"/>
        <end position="503"/>
    </location>
</feature>
<evidence type="ECO:0000256" key="4">
    <source>
        <dbReference type="ARBA" id="ARBA00023170"/>
    </source>
</evidence>
<comment type="caution">
    <text evidence="8">The sequence shown here is derived from an EMBL/GenBank/DDBJ whole genome shotgun (WGS) entry which is preliminary data.</text>
</comment>
<evidence type="ECO:0000256" key="1">
    <source>
        <dbReference type="ARBA" id="ARBA00022729"/>
    </source>
</evidence>
<dbReference type="InterPro" id="IPR050379">
    <property type="entry name" value="Type-I_Cytokine_Rcpt"/>
</dbReference>
<feature type="region of interest" description="Disordered" evidence="6">
    <location>
        <begin position="588"/>
        <end position="664"/>
    </location>
</feature>
<feature type="domain" description="Fibronectin type-III" evidence="7">
    <location>
        <begin position="223"/>
        <end position="326"/>
    </location>
</feature>
<protein>
    <recommendedName>
        <fullName evidence="7">Fibronectin type-III domain-containing protein</fullName>
    </recommendedName>
</protein>
<sequence length="820" mass="94809">MGAPIIRLHLHGTRPVLKLLIVERQPRIQVRPGIRQRPQEVPFLMGYLLHLRRTQRFLWAINFRLRQGWRKLDRQVRNSSAPSLKNVSVDATFRFQFAIMSAHCCVVLGLLFVSLVGGSTRELIPLDAPANLTLLEIKGRQVLIEWDPVDPQSLRGSFKGYLVRTWNNVGSQVYAFPPDITRASVEFFPFSKNFITVSARNEKYVGPNSDTISFDAPQTEPNLPYVLTAFTLSNKSILIQWTRPTQPNGILLGYKVYCSEINDTSLQSKIGENSHQINDPDKFQAKLTGLKEGVRYRIGISAFNCAGESEIKTTEVHLEPHTSAEPFPPKFIYKINYTLPSRDEMCYRSSPTPVAPAEDEEQQGKGNERQEYDYYDYLIFNETKKTQAKSVEKKSTTATPEADSEKRCLVDCMVLWLPDVRNNPGEYFYLKYRLKDEKEFQVTEPEMSEDFIILRNFNACKNYEIVLTAVDEGSGQERKGTLKLPKVKKECSKREREEGRTSEEGTSPFRKSSITGRSPSRNKEGSKSKEMGKEMKTLIREIREDTAGIREENKVLRKELAAVREEMRGREGKWQAEEADWMKRMKMIEEKMEQRQKKERKNNETQTGIEAQRGKSLPKEYKWEGQGAKRKNEKKSDKKREKKKDAWKENEEMKTTRRRVEDAMKENREDRIFFGRGLPQENRRGSSKKLRRGEGGWEKKIQRQGGKCRGEEIDGMDRRKWMGGVEVQDATYSLEALLMMLPWQSVRFGSGYTEQELMEQSQTTGKMKPCNILGKKCITMRHHEIQIFCVDTVISVKQKLGPKEFIIIHLKHPLIASDMH</sequence>
<dbReference type="PANTHER" id="PTHR23036">
    <property type="entry name" value="CYTOKINE RECEPTOR"/>
    <property type="match status" value="1"/>
</dbReference>
<dbReference type="GO" id="GO:0009897">
    <property type="term" value="C:external side of plasma membrane"/>
    <property type="evidence" value="ECO:0007669"/>
    <property type="project" value="TreeGrafter"/>
</dbReference>
<feature type="compositionally biased region" description="Basic and acidic residues" evidence="6">
    <location>
        <begin position="634"/>
        <end position="664"/>
    </location>
</feature>
<evidence type="ECO:0000256" key="5">
    <source>
        <dbReference type="ARBA" id="ARBA00023180"/>
    </source>
</evidence>
<dbReference type="Pfam" id="PF00041">
    <property type="entry name" value="fn3"/>
    <property type="match status" value="1"/>
</dbReference>
<keyword evidence="9" id="KW-1185">Reference proteome</keyword>
<dbReference type="Proteomes" id="UP000719412">
    <property type="component" value="Unassembled WGS sequence"/>
</dbReference>
<evidence type="ECO:0000259" key="7">
    <source>
        <dbReference type="PROSITE" id="PS50853"/>
    </source>
</evidence>
<organism evidence="8 9">
    <name type="scientific">Tenebrio molitor</name>
    <name type="common">Yellow mealworm beetle</name>
    <dbReference type="NCBI Taxonomy" id="7067"/>
    <lineage>
        <taxon>Eukaryota</taxon>
        <taxon>Metazoa</taxon>
        <taxon>Ecdysozoa</taxon>
        <taxon>Arthropoda</taxon>
        <taxon>Hexapoda</taxon>
        <taxon>Insecta</taxon>
        <taxon>Pterygota</taxon>
        <taxon>Neoptera</taxon>
        <taxon>Endopterygota</taxon>
        <taxon>Coleoptera</taxon>
        <taxon>Polyphaga</taxon>
        <taxon>Cucujiformia</taxon>
        <taxon>Tenebrionidae</taxon>
        <taxon>Tenebrio</taxon>
    </lineage>
</organism>
<feature type="compositionally biased region" description="Basic and acidic residues" evidence="6">
    <location>
        <begin position="521"/>
        <end position="533"/>
    </location>
</feature>
<evidence type="ECO:0000256" key="2">
    <source>
        <dbReference type="ARBA" id="ARBA00022737"/>
    </source>
</evidence>
<dbReference type="SUPFAM" id="SSF49265">
    <property type="entry name" value="Fibronectin type III"/>
    <property type="match status" value="1"/>
</dbReference>
<dbReference type="EMBL" id="JABDTM020027066">
    <property type="protein sequence ID" value="KAH0811056.1"/>
    <property type="molecule type" value="Genomic_DNA"/>
</dbReference>
<gene>
    <name evidence="8" type="ORF">GEV33_011733</name>
</gene>
<dbReference type="CDD" id="cd00063">
    <property type="entry name" value="FN3"/>
    <property type="match status" value="2"/>
</dbReference>
<dbReference type="GO" id="GO:0019955">
    <property type="term" value="F:cytokine binding"/>
    <property type="evidence" value="ECO:0007669"/>
    <property type="project" value="TreeGrafter"/>
</dbReference>
<proteinExistence type="predicted"/>
<keyword evidence="3" id="KW-1015">Disulfide bond</keyword>
<dbReference type="InterPro" id="IPR003961">
    <property type="entry name" value="FN3_dom"/>
</dbReference>
<evidence type="ECO:0000256" key="6">
    <source>
        <dbReference type="SAM" id="MobiDB-lite"/>
    </source>
</evidence>
<dbReference type="SMART" id="SM00060">
    <property type="entry name" value="FN3"/>
    <property type="match status" value="2"/>
</dbReference>
<feature type="domain" description="Fibronectin type-III" evidence="7">
    <location>
        <begin position="128"/>
        <end position="219"/>
    </location>
</feature>
<evidence type="ECO:0000256" key="3">
    <source>
        <dbReference type="ARBA" id="ARBA00023157"/>
    </source>
</evidence>
<feature type="region of interest" description="Disordered" evidence="6">
    <location>
        <begin position="481"/>
        <end position="533"/>
    </location>
</feature>
<evidence type="ECO:0000313" key="8">
    <source>
        <dbReference type="EMBL" id="KAH0811056.1"/>
    </source>
</evidence>
<keyword evidence="4" id="KW-0675">Receptor</keyword>
<reference evidence="8" key="1">
    <citation type="journal article" date="2020" name="J Insects Food Feed">
        <title>The yellow mealworm (Tenebrio molitor) genome: a resource for the emerging insects as food and feed industry.</title>
        <authorList>
            <person name="Eriksson T."/>
            <person name="Andere A."/>
            <person name="Kelstrup H."/>
            <person name="Emery V."/>
            <person name="Picard C."/>
        </authorList>
    </citation>
    <scope>NUCLEOTIDE SEQUENCE</scope>
    <source>
        <strain evidence="8">Stoneville</strain>
        <tissue evidence="8">Whole head</tissue>
    </source>
</reference>
<feature type="region of interest" description="Disordered" evidence="6">
    <location>
        <begin position="348"/>
        <end position="368"/>
    </location>
</feature>
<feature type="compositionally biased region" description="Polar residues" evidence="6">
    <location>
        <begin position="509"/>
        <end position="519"/>
    </location>
</feature>
<dbReference type="GO" id="GO:0004896">
    <property type="term" value="F:cytokine receptor activity"/>
    <property type="evidence" value="ECO:0007669"/>
    <property type="project" value="TreeGrafter"/>
</dbReference>
<keyword evidence="2" id="KW-0677">Repeat</keyword>
<reference evidence="8" key="2">
    <citation type="submission" date="2021-08" db="EMBL/GenBank/DDBJ databases">
        <authorList>
            <person name="Eriksson T."/>
        </authorList>
    </citation>
    <scope>NUCLEOTIDE SEQUENCE</scope>
    <source>
        <strain evidence="8">Stoneville</strain>
        <tissue evidence="8">Whole head</tissue>
    </source>
</reference>